<keyword evidence="1" id="KW-0413">Isomerase</keyword>
<keyword evidence="3" id="KW-0732">Signal</keyword>
<dbReference type="EMBL" id="JAHCVI010000006">
    <property type="protein sequence ID" value="KAG7284208.1"/>
    <property type="molecule type" value="Genomic_DNA"/>
</dbReference>
<evidence type="ECO:0000259" key="5">
    <source>
        <dbReference type="Pfam" id="PF24137"/>
    </source>
</evidence>
<sequence length="430" mass="48040">MRLTSMITASSNRRGLGLGLALLAFSAGAASHDSSKWSDDWLGDWKSQQIISGLDVTEACETSRVSAFEMSKGRKPVRFSTSPTDHWELPRIVPMNETAGEQWEFDAVSDDGLSGLIFGFYRDPNYSVLGSGNLRMYIEFAFPDGERFVQIDYPGESIIESCRGAGTRGEWKEGDKYSYAWEVSDDMRHSRVVWKTPKTSGTLTLRSVAPPRYADGTVWPSKNASLLTVPHFYWTEPIPVAEVTVDAVVEGKKVAWSGIGGHERLWGAFNWLTCLDSMHFVRLRAGPFALTFWDFEAWRYKGLHAPSVVLAEEGVVVFDSRRTEPSDTEDFFTWSKLYDGEGVTGKLRDKATGFLLDLSSPTRGKQWTFFVTHKNVYFEYFLGGGVGGTGYTATVIGGQVGMQRQWEGIGVTEVLKLPEQSLVVKRNYVE</sequence>
<feature type="domain" description="Diels-Alderase N-terminal" evidence="5">
    <location>
        <begin position="92"/>
        <end position="266"/>
    </location>
</feature>
<feature type="chain" id="PRO_5042171236" evidence="3">
    <location>
        <begin position="32"/>
        <end position="430"/>
    </location>
</feature>
<comment type="caution">
    <text evidence="6">The sequence shown here is derived from an EMBL/GenBank/DDBJ whole genome shotgun (WGS) entry which is preliminary data.</text>
</comment>
<evidence type="ECO:0000256" key="3">
    <source>
        <dbReference type="SAM" id="SignalP"/>
    </source>
</evidence>
<evidence type="ECO:0000256" key="2">
    <source>
        <dbReference type="ARBA" id="ARBA00046325"/>
    </source>
</evidence>
<reference evidence="6" key="1">
    <citation type="submission" date="2023-02" db="EMBL/GenBank/DDBJ databases">
        <authorList>
            <person name="Palmer J.M."/>
        </authorList>
    </citation>
    <scope>NUCLEOTIDE SEQUENCE</scope>
    <source>
        <strain evidence="6">FW57</strain>
    </source>
</reference>
<dbReference type="Pfam" id="PF22903">
    <property type="entry name" value="DA_C"/>
    <property type="match status" value="1"/>
</dbReference>
<dbReference type="GO" id="GO:0016853">
    <property type="term" value="F:isomerase activity"/>
    <property type="evidence" value="ECO:0007669"/>
    <property type="project" value="UniProtKB-KW"/>
</dbReference>
<dbReference type="SUPFAM" id="SSF159245">
    <property type="entry name" value="AttH-like"/>
    <property type="match status" value="1"/>
</dbReference>
<gene>
    <name evidence="6" type="ORF">NEMBOFW57_010571</name>
</gene>
<dbReference type="InterPro" id="IPR056402">
    <property type="entry name" value="DA_N"/>
</dbReference>
<feature type="signal peptide" evidence="3">
    <location>
        <begin position="1"/>
        <end position="31"/>
    </location>
</feature>
<organism evidence="6 7">
    <name type="scientific">Staphylotrichum longicolle</name>
    <dbReference type="NCBI Taxonomy" id="669026"/>
    <lineage>
        <taxon>Eukaryota</taxon>
        <taxon>Fungi</taxon>
        <taxon>Dikarya</taxon>
        <taxon>Ascomycota</taxon>
        <taxon>Pezizomycotina</taxon>
        <taxon>Sordariomycetes</taxon>
        <taxon>Sordariomycetidae</taxon>
        <taxon>Sordariales</taxon>
        <taxon>Chaetomiaceae</taxon>
        <taxon>Staphylotrichum</taxon>
    </lineage>
</organism>
<dbReference type="InterPro" id="IPR054499">
    <property type="entry name" value="DA_C"/>
</dbReference>
<keyword evidence="7" id="KW-1185">Reference proteome</keyword>
<evidence type="ECO:0000256" key="1">
    <source>
        <dbReference type="ARBA" id="ARBA00023235"/>
    </source>
</evidence>
<comment type="similarity">
    <text evidence="2">Belongs to the Diels-Alderase family.</text>
</comment>
<feature type="domain" description="Diels-Alderase C-terminal" evidence="4">
    <location>
        <begin position="270"/>
        <end position="416"/>
    </location>
</feature>
<dbReference type="AlphaFoldDB" id="A0AAD4HX43"/>
<evidence type="ECO:0000313" key="7">
    <source>
        <dbReference type="Proteomes" id="UP001197093"/>
    </source>
</evidence>
<evidence type="ECO:0000259" key="4">
    <source>
        <dbReference type="Pfam" id="PF22903"/>
    </source>
</evidence>
<dbReference type="Proteomes" id="UP001197093">
    <property type="component" value="Unassembled WGS sequence"/>
</dbReference>
<proteinExistence type="inferred from homology"/>
<accession>A0AAD4HX43</accession>
<evidence type="ECO:0000313" key="6">
    <source>
        <dbReference type="EMBL" id="KAG7284208.1"/>
    </source>
</evidence>
<dbReference type="Pfam" id="PF24137">
    <property type="entry name" value="DA_N"/>
    <property type="match status" value="1"/>
</dbReference>
<protein>
    <submittedName>
        <fullName evidence="6">Uncharacterized protein</fullName>
    </submittedName>
</protein>
<name>A0AAD4HX43_9PEZI</name>